<protein>
    <recommendedName>
        <fullName evidence="10">Duffy-binding-like domain-containing protein</fullName>
    </recommendedName>
</protein>
<feature type="domain" description="Duffy-binding-like" evidence="7">
    <location>
        <begin position="123"/>
        <end position="271"/>
    </location>
</feature>
<dbReference type="Pfam" id="PF03011">
    <property type="entry name" value="PFEMP"/>
    <property type="match status" value="1"/>
</dbReference>
<evidence type="ECO:0000256" key="2">
    <source>
        <dbReference type="SAM" id="MobiDB-lite"/>
    </source>
</evidence>
<dbReference type="InterPro" id="IPR042202">
    <property type="entry name" value="Duffy-ag-bd_sf"/>
</dbReference>
<evidence type="ECO:0000256" key="3">
    <source>
        <dbReference type="SAM" id="Phobius"/>
    </source>
</evidence>
<feature type="compositionally biased region" description="Acidic residues" evidence="2">
    <location>
        <begin position="1664"/>
        <end position="1681"/>
    </location>
</feature>
<keyword evidence="3" id="KW-0812">Transmembrane</keyword>
<feature type="compositionally biased region" description="Basic and acidic residues" evidence="2">
    <location>
        <begin position="1729"/>
        <end position="1741"/>
    </location>
</feature>
<feature type="region of interest" description="Disordered" evidence="2">
    <location>
        <begin position="535"/>
        <end position="576"/>
    </location>
</feature>
<dbReference type="EMBL" id="KI926727">
    <property type="protein sequence ID" value="ETW33302.1"/>
    <property type="molecule type" value="Genomic_DNA"/>
</dbReference>
<dbReference type="InterPro" id="IPR041480">
    <property type="entry name" value="CIDR1_gamma"/>
</dbReference>
<dbReference type="InterPro" id="IPR008602">
    <property type="entry name" value="Duffy-antigen-binding"/>
</dbReference>
<dbReference type="Gene3D" id="1.20.1310.20">
    <property type="entry name" value="Duffy-antigen binding domain"/>
    <property type="match status" value="5"/>
</dbReference>
<dbReference type="Pfam" id="PF22672">
    <property type="entry name" value="DBL_C"/>
    <property type="match status" value="1"/>
</dbReference>
<reference evidence="8 9" key="2">
    <citation type="submission" date="2013-02" db="EMBL/GenBank/DDBJ databases">
        <title>The Genome Sequence of Plasmodium falciparum Tanzania (2000708).</title>
        <authorList>
            <consortium name="The Broad Institute Genome Sequencing Platform"/>
            <consortium name="The Broad Institute Genome Sequencing Center for Infectious Disease"/>
            <person name="Neafsey D."/>
            <person name="Cheeseman I."/>
            <person name="Volkman S."/>
            <person name="Adams J."/>
            <person name="Walker B."/>
            <person name="Young S.K."/>
            <person name="Zeng Q."/>
            <person name="Gargeya S."/>
            <person name="Fitzgerald M."/>
            <person name="Haas B."/>
            <person name="Abouelleil A."/>
            <person name="Alvarado L."/>
            <person name="Arachchi H.M."/>
            <person name="Berlin A.M."/>
            <person name="Chapman S.B."/>
            <person name="Dewar J."/>
            <person name="Goldberg J."/>
            <person name="Griggs A."/>
            <person name="Gujja S."/>
            <person name="Hansen M."/>
            <person name="Howarth C."/>
            <person name="Imamovic A."/>
            <person name="Larimer J."/>
            <person name="McCowan C."/>
            <person name="Murphy C."/>
            <person name="Neiman D."/>
            <person name="Pearson M."/>
            <person name="Priest M."/>
            <person name="Roberts A."/>
            <person name="Saif S."/>
            <person name="Shea T."/>
            <person name="Sisk P."/>
            <person name="Sykes S."/>
            <person name="Wortman J."/>
            <person name="Nusbaum C."/>
            <person name="Birren B."/>
        </authorList>
    </citation>
    <scope>NUCLEOTIDE SEQUENCE [LARGE SCALE GENOMIC DNA]</scope>
    <source>
        <strain evidence="9">Tanzania (2000708)</strain>
    </source>
</reference>
<evidence type="ECO:0000313" key="9">
    <source>
        <dbReference type="Proteomes" id="UP000030708"/>
    </source>
</evidence>
<keyword evidence="1" id="KW-0175">Coiled coil</keyword>
<keyword evidence="3" id="KW-0472">Membrane</keyword>
<organism evidence="8 9">
    <name type="scientific">Plasmodium falciparum Tanzania</name>
    <name type="common">2000708</name>
    <dbReference type="NCBI Taxonomy" id="1036725"/>
    <lineage>
        <taxon>Eukaryota</taxon>
        <taxon>Sar</taxon>
        <taxon>Alveolata</taxon>
        <taxon>Apicomplexa</taxon>
        <taxon>Aconoidasida</taxon>
        <taxon>Haemosporida</taxon>
        <taxon>Plasmodiidae</taxon>
        <taxon>Plasmodium</taxon>
        <taxon>Plasmodium (Laverania)</taxon>
    </lineage>
</organism>
<feature type="domain" description="Duffy-antigen binding" evidence="5">
    <location>
        <begin position="2"/>
        <end position="119"/>
    </location>
</feature>
<feature type="compositionally biased region" description="Basic and acidic residues" evidence="2">
    <location>
        <begin position="1682"/>
        <end position="1709"/>
    </location>
</feature>
<dbReference type="SUPFAM" id="SSF140924">
    <property type="entry name" value="Duffy binding domain-like"/>
    <property type="match status" value="5"/>
</dbReference>
<feature type="domain" description="Duffy-antigen binding" evidence="5">
    <location>
        <begin position="1066"/>
        <end position="1238"/>
    </location>
</feature>
<feature type="compositionally biased region" description="Pro residues" evidence="2">
    <location>
        <begin position="1796"/>
        <end position="1808"/>
    </location>
</feature>
<evidence type="ECO:0000259" key="5">
    <source>
        <dbReference type="Pfam" id="PF05424"/>
    </source>
</evidence>
<proteinExistence type="predicted"/>
<feature type="domain" description="Duffy-antigen binding" evidence="5">
    <location>
        <begin position="664"/>
        <end position="835"/>
    </location>
</feature>
<dbReference type="Pfam" id="PF05424">
    <property type="entry name" value="Duffy_binding"/>
    <property type="match status" value="4"/>
</dbReference>
<feature type="non-terminal residue" evidence="8">
    <location>
        <position position="1862"/>
    </location>
</feature>
<evidence type="ECO:0000259" key="7">
    <source>
        <dbReference type="Pfam" id="PF22672"/>
    </source>
</evidence>
<feature type="compositionally biased region" description="Acidic residues" evidence="2">
    <location>
        <begin position="541"/>
        <end position="554"/>
    </location>
</feature>
<feature type="region of interest" description="Disordered" evidence="2">
    <location>
        <begin position="1637"/>
        <end position="1836"/>
    </location>
</feature>
<dbReference type="Proteomes" id="UP000030708">
    <property type="component" value="Unassembled WGS sequence"/>
</dbReference>
<dbReference type="InterPro" id="IPR054595">
    <property type="entry name" value="DBL_C"/>
</dbReference>
<feature type="domain" description="Cysteine-rich interdomain region 1 gamma" evidence="6">
    <location>
        <begin position="316"/>
        <end position="367"/>
    </location>
</feature>
<evidence type="ECO:0000313" key="8">
    <source>
        <dbReference type="EMBL" id="ETW33302.1"/>
    </source>
</evidence>
<dbReference type="Pfam" id="PF18562">
    <property type="entry name" value="CIDR1_gamma"/>
    <property type="match status" value="1"/>
</dbReference>
<feature type="transmembrane region" description="Helical" evidence="3">
    <location>
        <begin position="1839"/>
        <end position="1861"/>
    </location>
</feature>
<evidence type="ECO:0000259" key="4">
    <source>
        <dbReference type="Pfam" id="PF03011"/>
    </source>
</evidence>
<feature type="compositionally biased region" description="Basic and acidic residues" evidence="2">
    <location>
        <begin position="1811"/>
        <end position="1821"/>
    </location>
</feature>
<evidence type="ECO:0000256" key="1">
    <source>
        <dbReference type="SAM" id="Coils"/>
    </source>
</evidence>
<feature type="coiled-coil region" evidence="1">
    <location>
        <begin position="876"/>
        <end position="914"/>
    </location>
</feature>
<evidence type="ECO:0008006" key="10">
    <source>
        <dbReference type="Google" id="ProtNLM"/>
    </source>
</evidence>
<reference evidence="8 9" key="1">
    <citation type="submission" date="2013-02" db="EMBL/GenBank/DDBJ databases">
        <title>The Genome Annotation of Plasmodium falciparum Tanzania (2000708).</title>
        <authorList>
            <consortium name="The Broad Institute Genome Sequencing Platform"/>
            <consortium name="The Broad Institute Genome Sequencing Center for Infectious Disease"/>
            <person name="Neafsey D."/>
            <person name="Hoffman S."/>
            <person name="Volkman S."/>
            <person name="Rosenthal P."/>
            <person name="Walker B."/>
            <person name="Young S.K."/>
            <person name="Zeng Q."/>
            <person name="Gargeya S."/>
            <person name="Fitzgerald M."/>
            <person name="Haas B."/>
            <person name="Abouelleil A."/>
            <person name="Allen A.W."/>
            <person name="Alvarado L."/>
            <person name="Arachchi H.M."/>
            <person name="Berlin A.M."/>
            <person name="Chapman S.B."/>
            <person name="Gainer-Dewar J."/>
            <person name="Goldberg J."/>
            <person name="Griggs A."/>
            <person name="Gujja S."/>
            <person name="Hansen M."/>
            <person name="Howarth C."/>
            <person name="Imamovic A."/>
            <person name="Ireland A."/>
            <person name="Larimer J."/>
            <person name="McCowan C."/>
            <person name="Murphy C."/>
            <person name="Pearson M."/>
            <person name="Poon T.W."/>
            <person name="Priest M."/>
            <person name="Roberts A."/>
            <person name="Saif S."/>
            <person name="Shea T."/>
            <person name="Sisk P."/>
            <person name="Sykes S."/>
            <person name="Wortman J."/>
            <person name="Nusbaum C."/>
            <person name="Birren B."/>
        </authorList>
    </citation>
    <scope>NUCLEOTIDE SEQUENCE [LARGE SCALE GENOMIC DNA]</scope>
    <source>
        <strain evidence="9">Tanzania (2000708)</strain>
    </source>
</reference>
<dbReference type="Gene3D" id="1.20.58.1930">
    <property type="match status" value="1"/>
</dbReference>
<sequence>MYVGYDEKEKNRRKQLENKLKDIFGNIYKDLTKKKGRNGKNREIETRYENDGPNYYQLREDWWALNREDVWRAITCNAPDKAEYFVYKSGSLSNFSNPKCGHKQGNVPTNLDYVPQFLRWFEEWSQEFCRIKKIKMENIKNECRKKNKHGYEKYCSGDGYDCILTDIKNNYIFVGLNCRNCHKECRNYEKWIENQAKEFDKQKNKYISEIQKTKDASKNDNDEKFYHSLKSKGYSSINRFLESLNQGKKCQKNSSTNSVNFNNVGETFALSEYCNTCPLYGFKCNKSRNICRPISEEDYRRENGLNEQNENDNDRTNINLYMINRRGLYMQKELKPFFKSTCLFKSLRNQEWTCQILKNLDVCKINNFKKDIDIDEYITFKVLLERWLKDFLDGYNKSKRKINPCTKDKNSCIKLCINKCTCVEEWLNKKEKEWGQIKKHFNKQFHGEGYDIAFKVKSYFEDNESDVRKSIDNFHVLKNKEEYEICNVDDNCRSQNNKKKKDIVTILLKELKDKIVSCKNQHKATKGKECCDTLPKIADGDTSDDEEDDEEDEEPRNQQNPCVTVGDDRSGSSSKITSVRRVAKWMQKEVNVVPGLIADASQGQYDRKGDKSFFKSNICSITKEHSYANGASKNPCHGKDGQKKRFEVGTIWRTGALVSTANDIFLPPRREHFCTSNLEYLINGNHQAILNVEKGKINHSFLGDVLLAAKYQAEHTMNDYKLENDIEGKCRAVRRSFADIGDIIKGTDLWEANPGEKKTQNNLVTIFGKIKTQLKDQLNDKYKDDSDSNKYINLRTDWWEANRDQVWKAMKCATKNGISCSDDTPPDDYIPQRLRWMTEWAEWFCKMQSQEYEKLVTGCGGCRSKGKGCKHDDQNCKNCRNSCEEYRKNIKKWEDQWEKIKEKYQKLYEKAKETAVNPDSAPNDPNDEKDVVAFLKTLHEKNKDSNNIYATAEGYVHQEATMNCEKQTQFCKNKNGVKPVNGAEDNNYTFKDPPNGYDVVCTCHNRKNPEALPKKEEEAACDIVKGILTGKTENHIIGNCKGKYRNGRNSYPPWDCNSQTDPNHTGACMPPRRQKLCLYYLAHHSQKRYLKKREDLRNAFIKCAAAETFFSWYKYKKDNNNVVDFQNQLKDGIIPDDFKRQMFYTFGDYRDIFFDTDISKKENYVLKAKENIDEIFPKINEQTPDEERKSWWTKHGPEVWEAMLCVLEHFGGSKEELVKNYNYETVKFNGDKMSLEEFAQRPQFLRWMTEWGEEFCAERKRLEHKVVEDCKVSKEYDGCKNNKGNGNCGKACKAYEGYITGKKTQYDSQERKFKDDKTQNKSGYNKISSDDASDYLKNECLNSSCDCIEKVKSNLNYWEKPHTTYDDNSLQKKCSCPPNPCEIVDGILGDKSSMGYVEGCRHKYTTRYAGWDCGKGGDEDGDVCIPPRRQKLYVHDLNELKDGTSQEELRTAFIKCAADINSDVSDGENSIDKIFKNGSQIGQNRKEWWTKYAKDIWEGMLCALSYDTETKIKKGDVIKKLTERKKDNKNSYEIVTIDSVPSDGDSSSDTNLEKFASRPTFFRWLEEWGEEFCRKQTHKLEQIKDDCHRDNGYIHQEAKYVDCKIQTQFCEKKNGEPPTSEKDKGYAFREKPHDHVEACACRPPSTPVDVSRALKPADRTVDPGTDDNSDDASSEDEDDDDVSHVDEDNQEEKAAKDTDGEGETAKESEEQPVVENPEGTGATEDTEGDGDKGEKGPKEAEPTIPIEPEQEQEETVDKGDVLGPDQRTTEELPAPSEPATDNEQPKEEEPEKKVPTAPPKKPEVPPAKVPEVPKKQEEKQKPVVPQPPRDDPWEPLKNAMLSSTIMWSVGIGFAAISYFLLK</sequence>
<dbReference type="Gene3D" id="1.20.58.830">
    <property type="match status" value="4"/>
</dbReference>
<evidence type="ECO:0000259" key="6">
    <source>
        <dbReference type="Pfam" id="PF18562"/>
    </source>
</evidence>
<dbReference type="FunFam" id="1.20.58.830:FF:000021">
    <property type="entry name" value="Erythrocyte membrane protein 1, PfEMP1"/>
    <property type="match status" value="1"/>
</dbReference>
<dbReference type="GO" id="GO:0016020">
    <property type="term" value="C:membrane"/>
    <property type="evidence" value="ECO:0007669"/>
    <property type="project" value="InterPro"/>
</dbReference>
<feature type="domain" description="Duffy-antigen binding" evidence="5">
    <location>
        <begin position="1471"/>
        <end position="1541"/>
    </location>
</feature>
<feature type="compositionally biased region" description="Basic and acidic residues" evidence="2">
    <location>
        <begin position="1783"/>
        <end position="1794"/>
    </location>
</feature>
<gene>
    <name evidence="8" type="ORF">PFTANZ_05979</name>
</gene>
<name>A0A024VXZ4_PLAFA</name>
<keyword evidence="3" id="KW-1133">Transmembrane helix</keyword>
<dbReference type="InterPro" id="IPR004258">
    <property type="entry name" value="DBL"/>
</dbReference>
<feature type="domain" description="Duffy-binding-like" evidence="4">
    <location>
        <begin position="383"/>
        <end position="524"/>
    </location>
</feature>
<dbReference type="GO" id="GO:0046789">
    <property type="term" value="F:host cell surface receptor binding"/>
    <property type="evidence" value="ECO:0007669"/>
    <property type="project" value="InterPro"/>
</dbReference>
<accession>A0A024VXZ4</accession>